<dbReference type="PROSITE" id="PS50850">
    <property type="entry name" value="MFS"/>
    <property type="match status" value="1"/>
</dbReference>
<feature type="transmembrane region" description="Helical" evidence="7">
    <location>
        <begin position="223"/>
        <end position="245"/>
    </location>
</feature>
<feature type="transmembrane region" description="Helical" evidence="7">
    <location>
        <begin position="339"/>
        <end position="358"/>
    </location>
</feature>
<feature type="transmembrane region" description="Helical" evidence="7">
    <location>
        <begin position="196"/>
        <end position="217"/>
    </location>
</feature>
<evidence type="ECO:0000313" key="9">
    <source>
        <dbReference type="EMBL" id="OGM50092.1"/>
    </source>
</evidence>
<evidence type="ECO:0000259" key="8">
    <source>
        <dbReference type="PROSITE" id="PS50850"/>
    </source>
</evidence>
<gene>
    <name evidence="9" type="ORF">ABOM_001250</name>
</gene>
<dbReference type="PANTHER" id="PTHR23502">
    <property type="entry name" value="MAJOR FACILITATOR SUPERFAMILY"/>
    <property type="match status" value="1"/>
</dbReference>
<feature type="transmembrane region" description="Helical" evidence="7">
    <location>
        <begin position="403"/>
        <end position="424"/>
    </location>
</feature>
<feature type="transmembrane region" description="Helical" evidence="7">
    <location>
        <begin position="109"/>
        <end position="129"/>
    </location>
</feature>
<sequence length="507" mass="55912">MRPSTEEKQPELEKVLSSDMTSAKEADESTMTADENITSDEQELVDWRGDDDPQNPQNWPLARKWWLVGLVSAVTFNMFSSSMASTVTAPAVPLIMAQFQQSNAELESFVVSVYILGFAFGPLVVAPLSEMYGRSLILHVTNVVFLVFNIACAVSTNLAMFTVFRFIVGLMACTPLTLGGGFIYDLMPPQYRARALTIWTMGPLLGPVLGPVIGGYLAEGAGWQWVFWLVTILSGVLTIACSAFVRETYAPVLLIRKAAALRKETGNRRLHSKYDSRTGVFDTFIRAIVRPTKMLLFAPIVTLMALYIAMNYAYMYLLFTTFTYVFMSNYHFTEGEAGLAYLGVETGFILGLLITGFYSDQYLKKVRGSRPAVPEDHLPPMAIGAILVPAGLFLYGWTTQYKVHWVVPIIGTGIFGFGMLLGFMPVQVYLVETYTIFAASAIASNTVVRSLLGAVLPLASQRLYDNLGYGWGNSLLGFIAAAFIPAPIFLIKYGAAIRSNPKFQVKL</sequence>
<dbReference type="Pfam" id="PF07690">
    <property type="entry name" value="MFS_1"/>
    <property type="match status" value="1"/>
</dbReference>
<evidence type="ECO:0000256" key="7">
    <source>
        <dbReference type="SAM" id="Phobius"/>
    </source>
</evidence>
<evidence type="ECO:0000256" key="2">
    <source>
        <dbReference type="ARBA" id="ARBA00008335"/>
    </source>
</evidence>
<comment type="subcellular location">
    <subcellularLocation>
        <location evidence="1">Membrane</location>
        <topology evidence="1">Multi-pass membrane protein</topology>
    </subcellularLocation>
</comment>
<dbReference type="SUPFAM" id="SSF103473">
    <property type="entry name" value="MFS general substrate transporter"/>
    <property type="match status" value="1"/>
</dbReference>
<dbReference type="CDD" id="cd17323">
    <property type="entry name" value="MFS_Tpo1_MDR_like"/>
    <property type="match status" value="1"/>
</dbReference>
<dbReference type="GeneID" id="34444640"/>
<feature type="transmembrane region" description="Helical" evidence="7">
    <location>
        <begin position="65"/>
        <end position="89"/>
    </location>
</feature>
<evidence type="ECO:0000256" key="5">
    <source>
        <dbReference type="ARBA" id="ARBA00023136"/>
    </source>
</evidence>
<accession>A0A1F8AEH2</accession>
<evidence type="ECO:0000313" key="10">
    <source>
        <dbReference type="Proteomes" id="UP000179179"/>
    </source>
</evidence>
<feature type="transmembrane region" description="Helical" evidence="7">
    <location>
        <begin position="162"/>
        <end position="184"/>
    </location>
</feature>
<dbReference type="InterPro" id="IPR036259">
    <property type="entry name" value="MFS_trans_sf"/>
</dbReference>
<dbReference type="FunFam" id="1.20.1250.20:FF:000011">
    <property type="entry name" value="MFS multidrug transporter, putative"/>
    <property type="match status" value="1"/>
</dbReference>
<dbReference type="GO" id="GO:0016020">
    <property type="term" value="C:membrane"/>
    <property type="evidence" value="ECO:0007669"/>
    <property type="project" value="UniProtKB-SubCell"/>
</dbReference>
<dbReference type="RefSeq" id="XP_022393809.1">
    <property type="nucleotide sequence ID" value="XM_022528380.1"/>
</dbReference>
<keyword evidence="5 7" id="KW-0472">Membrane</keyword>
<proteinExistence type="inferred from homology"/>
<dbReference type="Proteomes" id="UP000179179">
    <property type="component" value="Unassembled WGS sequence"/>
</dbReference>
<evidence type="ECO:0000256" key="1">
    <source>
        <dbReference type="ARBA" id="ARBA00004141"/>
    </source>
</evidence>
<feature type="region of interest" description="Disordered" evidence="6">
    <location>
        <begin position="1"/>
        <end position="41"/>
    </location>
</feature>
<evidence type="ECO:0000256" key="3">
    <source>
        <dbReference type="ARBA" id="ARBA00022692"/>
    </source>
</evidence>
<feature type="transmembrane region" description="Helical" evidence="7">
    <location>
        <begin position="378"/>
        <end position="397"/>
    </location>
</feature>
<feature type="compositionally biased region" description="Basic and acidic residues" evidence="6">
    <location>
        <begin position="1"/>
        <end position="27"/>
    </location>
</feature>
<dbReference type="InterPro" id="IPR020846">
    <property type="entry name" value="MFS_dom"/>
</dbReference>
<feature type="transmembrane region" description="Helical" evidence="7">
    <location>
        <begin position="436"/>
        <end position="459"/>
    </location>
</feature>
<reference evidence="9 10" key="1">
    <citation type="journal article" date="2016" name="Genome Biol. Evol.">
        <title>Draft genome sequence of an aflatoxigenic Aspergillus species, A. bombycis.</title>
        <authorList>
            <person name="Moore G.G."/>
            <person name="Mack B.M."/>
            <person name="Beltz S.B."/>
            <person name="Gilbert M.K."/>
        </authorList>
    </citation>
    <scope>NUCLEOTIDE SEQUENCE [LARGE SCALE GENOMIC DNA]</scope>
    <source>
        <strain evidence="10">NRRL 26010</strain>
    </source>
</reference>
<comment type="caution">
    <text evidence="9">The sequence shown here is derived from an EMBL/GenBank/DDBJ whole genome shotgun (WGS) entry which is preliminary data.</text>
</comment>
<dbReference type="EMBL" id="LYCR01000005">
    <property type="protein sequence ID" value="OGM50092.1"/>
    <property type="molecule type" value="Genomic_DNA"/>
</dbReference>
<evidence type="ECO:0000256" key="6">
    <source>
        <dbReference type="SAM" id="MobiDB-lite"/>
    </source>
</evidence>
<dbReference type="AlphaFoldDB" id="A0A1F8AEH2"/>
<protein>
    <recommendedName>
        <fullName evidence="8">Major facilitator superfamily (MFS) profile domain-containing protein</fullName>
    </recommendedName>
</protein>
<dbReference type="Gene3D" id="1.20.1250.20">
    <property type="entry name" value="MFS general substrate transporter like domains"/>
    <property type="match status" value="1"/>
</dbReference>
<feature type="transmembrane region" description="Helical" evidence="7">
    <location>
        <begin position="295"/>
        <end position="319"/>
    </location>
</feature>
<name>A0A1F8AEH2_9EURO</name>
<feature type="domain" description="Major facilitator superfamily (MFS) profile" evidence="8">
    <location>
        <begin position="70"/>
        <end position="498"/>
    </location>
</feature>
<dbReference type="OrthoDB" id="5296287at2759"/>
<keyword evidence="4 7" id="KW-1133">Transmembrane helix</keyword>
<feature type="transmembrane region" description="Helical" evidence="7">
    <location>
        <begin position="471"/>
        <end position="491"/>
    </location>
</feature>
<keyword evidence="3 7" id="KW-0812">Transmembrane</keyword>
<dbReference type="InterPro" id="IPR011701">
    <property type="entry name" value="MFS"/>
</dbReference>
<organism evidence="9 10">
    <name type="scientific">Aspergillus bombycis</name>
    <dbReference type="NCBI Taxonomy" id="109264"/>
    <lineage>
        <taxon>Eukaryota</taxon>
        <taxon>Fungi</taxon>
        <taxon>Dikarya</taxon>
        <taxon>Ascomycota</taxon>
        <taxon>Pezizomycotina</taxon>
        <taxon>Eurotiomycetes</taxon>
        <taxon>Eurotiomycetidae</taxon>
        <taxon>Eurotiales</taxon>
        <taxon>Aspergillaceae</taxon>
        <taxon>Aspergillus</taxon>
    </lineage>
</organism>
<evidence type="ECO:0000256" key="4">
    <source>
        <dbReference type="ARBA" id="ARBA00022989"/>
    </source>
</evidence>
<feature type="transmembrane region" description="Helical" evidence="7">
    <location>
        <begin position="136"/>
        <end position="156"/>
    </location>
</feature>
<comment type="similarity">
    <text evidence="2">Belongs to the major facilitator superfamily.</text>
</comment>
<dbReference type="GO" id="GO:0022857">
    <property type="term" value="F:transmembrane transporter activity"/>
    <property type="evidence" value="ECO:0007669"/>
    <property type="project" value="InterPro"/>
</dbReference>
<dbReference type="PANTHER" id="PTHR23502:SF68">
    <property type="entry name" value="MULTIDRUG TRANSPORTER, PUTATIVE (AFU_ORTHOLOGUE AFUA_3G01120)-RELATED"/>
    <property type="match status" value="1"/>
</dbReference>
<keyword evidence="10" id="KW-1185">Reference proteome</keyword>